<keyword evidence="3" id="KW-0813">Transport</keyword>
<evidence type="ECO:0000256" key="8">
    <source>
        <dbReference type="SAM" id="Phobius"/>
    </source>
</evidence>
<evidence type="ECO:0000256" key="2">
    <source>
        <dbReference type="ARBA" id="ARBA00008335"/>
    </source>
</evidence>
<proteinExistence type="inferred from homology"/>
<dbReference type="EMBL" id="PZKC01000002">
    <property type="protein sequence ID" value="PTD97524.1"/>
    <property type="molecule type" value="Genomic_DNA"/>
</dbReference>
<reference evidence="10 11" key="1">
    <citation type="submission" date="2018-03" db="EMBL/GenBank/DDBJ databases">
        <authorList>
            <person name="Keele B.F."/>
        </authorList>
    </citation>
    <scope>NUCLEOTIDE SEQUENCE [LARGE SCALE GENOMIC DNA]</scope>
    <source>
        <strain evidence="10 11">D20</strain>
    </source>
</reference>
<dbReference type="GO" id="GO:0022857">
    <property type="term" value="F:transmembrane transporter activity"/>
    <property type="evidence" value="ECO:0007669"/>
    <property type="project" value="InterPro"/>
</dbReference>
<dbReference type="PROSITE" id="PS00216">
    <property type="entry name" value="SUGAR_TRANSPORT_1"/>
    <property type="match status" value="1"/>
</dbReference>
<feature type="transmembrane region" description="Helical" evidence="8">
    <location>
        <begin position="149"/>
        <end position="170"/>
    </location>
</feature>
<reference evidence="10 11" key="2">
    <citation type="submission" date="2018-04" db="EMBL/GenBank/DDBJ databases">
        <title>Thauera lacus sp. nov., isolated from an saline lake in Inner Mongolia, China.</title>
        <authorList>
            <person name="Liang Q.-Y."/>
        </authorList>
    </citation>
    <scope>NUCLEOTIDE SEQUENCE [LARGE SCALE GENOMIC DNA]</scope>
    <source>
        <strain evidence="10 11">D20</strain>
    </source>
</reference>
<dbReference type="InterPro" id="IPR011701">
    <property type="entry name" value="MFS"/>
</dbReference>
<dbReference type="PANTHER" id="PTHR43271:SF1">
    <property type="entry name" value="INNER MEMBRANE TRANSPORT PROTEIN YNFM"/>
    <property type="match status" value="1"/>
</dbReference>
<feature type="transmembrane region" description="Helical" evidence="8">
    <location>
        <begin position="377"/>
        <end position="398"/>
    </location>
</feature>
<dbReference type="Gene3D" id="1.20.1250.20">
    <property type="entry name" value="MFS general substrate transporter like domains"/>
    <property type="match status" value="1"/>
</dbReference>
<dbReference type="PANTHER" id="PTHR43271">
    <property type="entry name" value="BLL2771 PROTEIN"/>
    <property type="match status" value="1"/>
</dbReference>
<evidence type="ECO:0000256" key="4">
    <source>
        <dbReference type="ARBA" id="ARBA00022475"/>
    </source>
</evidence>
<evidence type="ECO:0000256" key="3">
    <source>
        <dbReference type="ARBA" id="ARBA00022448"/>
    </source>
</evidence>
<feature type="transmembrane region" description="Helical" evidence="8">
    <location>
        <begin position="27"/>
        <end position="46"/>
    </location>
</feature>
<organism evidence="10 11">
    <name type="scientific">Pseudothauera lacus</name>
    <dbReference type="NCBI Taxonomy" id="2136175"/>
    <lineage>
        <taxon>Bacteria</taxon>
        <taxon>Pseudomonadati</taxon>
        <taxon>Pseudomonadota</taxon>
        <taxon>Betaproteobacteria</taxon>
        <taxon>Rhodocyclales</taxon>
        <taxon>Zoogloeaceae</taxon>
        <taxon>Pseudothauera</taxon>
    </lineage>
</organism>
<evidence type="ECO:0000256" key="1">
    <source>
        <dbReference type="ARBA" id="ARBA00004651"/>
    </source>
</evidence>
<keyword evidence="4" id="KW-1003">Cell membrane</keyword>
<dbReference type="GO" id="GO:0005886">
    <property type="term" value="C:plasma membrane"/>
    <property type="evidence" value="ECO:0007669"/>
    <property type="project" value="UniProtKB-SubCell"/>
</dbReference>
<dbReference type="Proteomes" id="UP000241193">
    <property type="component" value="Unassembled WGS sequence"/>
</dbReference>
<dbReference type="AlphaFoldDB" id="A0A2T4IIC3"/>
<feature type="transmembrane region" description="Helical" evidence="8">
    <location>
        <begin position="293"/>
        <end position="310"/>
    </location>
</feature>
<protein>
    <submittedName>
        <fullName evidence="10">MFS transporter</fullName>
    </submittedName>
</protein>
<feature type="transmembrane region" description="Helical" evidence="8">
    <location>
        <begin position="316"/>
        <end position="338"/>
    </location>
</feature>
<sequence>MTALPPPPPPAARLEAGSPAFRRANQALFLGGFATFAMLYGTQPILPLLSTTFAVSPAQASLSVSAGTGALAAALIPASILSDRYGRRQVMNVALALAALLALASAFVTSFDQLLVLRALLGLALAGLPAAAMAWLGEEISPAAQGRAMGLYIAGNALGGMSGRFISALLTDFFSWRIALGLLGVLGALAALAFWRWLPASRHFSARPATPRRVLRDVCAIYRDPGLPWLFLTAFLIMGAFVGLYNYLGFRLQDEPFHLGQSAVGAVFLLYLLGTFASAWAGQLADRFGRRNVLWMMLLVMAGGLALTVSERLAVLIVGVGVFTFGYFAAHTAASSWVGKRAQEHRALAAALYLCSYYFGSSVLGTVGGLAWSAAQWPGVVALLAGCSAAALAVALWLRRLPAVELSPRP</sequence>
<evidence type="ECO:0000313" key="11">
    <source>
        <dbReference type="Proteomes" id="UP000241193"/>
    </source>
</evidence>
<dbReference type="OrthoDB" id="63984at2"/>
<comment type="subcellular location">
    <subcellularLocation>
        <location evidence="1">Cell membrane</location>
        <topology evidence="1">Multi-pass membrane protein</topology>
    </subcellularLocation>
</comment>
<evidence type="ECO:0000256" key="6">
    <source>
        <dbReference type="ARBA" id="ARBA00022989"/>
    </source>
</evidence>
<evidence type="ECO:0000313" key="10">
    <source>
        <dbReference type="EMBL" id="PTD97524.1"/>
    </source>
</evidence>
<keyword evidence="7 8" id="KW-0472">Membrane</keyword>
<evidence type="ECO:0000256" key="7">
    <source>
        <dbReference type="ARBA" id="ARBA00023136"/>
    </source>
</evidence>
<feature type="transmembrane region" description="Helical" evidence="8">
    <location>
        <begin position="350"/>
        <end position="371"/>
    </location>
</feature>
<keyword evidence="11" id="KW-1185">Reference proteome</keyword>
<dbReference type="RefSeq" id="WP_107492044.1">
    <property type="nucleotide sequence ID" value="NZ_PZKC01000002.1"/>
</dbReference>
<feature type="domain" description="Major facilitator superfamily (MFS) profile" evidence="9">
    <location>
        <begin position="20"/>
        <end position="403"/>
    </location>
</feature>
<feature type="transmembrane region" description="Helical" evidence="8">
    <location>
        <begin position="260"/>
        <end position="281"/>
    </location>
</feature>
<feature type="transmembrane region" description="Helical" evidence="8">
    <location>
        <begin position="176"/>
        <end position="198"/>
    </location>
</feature>
<feature type="transmembrane region" description="Helical" evidence="8">
    <location>
        <begin position="115"/>
        <end position="137"/>
    </location>
</feature>
<dbReference type="InterPro" id="IPR005829">
    <property type="entry name" value="Sugar_transporter_CS"/>
</dbReference>
<comment type="caution">
    <text evidence="10">The sequence shown here is derived from an EMBL/GenBank/DDBJ whole genome shotgun (WGS) entry which is preliminary data.</text>
</comment>
<dbReference type="InterPro" id="IPR020846">
    <property type="entry name" value="MFS_dom"/>
</dbReference>
<dbReference type="SUPFAM" id="SSF103473">
    <property type="entry name" value="MFS general substrate transporter"/>
    <property type="match status" value="1"/>
</dbReference>
<gene>
    <name evidence="10" type="ORF">C8261_02240</name>
</gene>
<evidence type="ECO:0000256" key="5">
    <source>
        <dbReference type="ARBA" id="ARBA00022692"/>
    </source>
</evidence>
<comment type="similarity">
    <text evidence="2">Belongs to the major facilitator superfamily.</text>
</comment>
<dbReference type="InterPro" id="IPR036259">
    <property type="entry name" value="MFS_trans_sf"/>
</dbReference>
<name>A0A2T4IIC3_9RHOO</name>
<feature type="transmembrane region" description="Helical" evidence="8">
    <location>
        <begin position="58"/>
        <end position="78"/>
    </location>
</feature>
<feature type="transmembrane region" description="Helical" evidence="8">
    <location>
        <begin position="229"/>
        <end position="248"/>
    </location>
</feature>
<accession>A0A2T4IIC3</accession>
<feature type="transmembrane region" description="Helical" evidence="8">
    <location>
        <begin position="90"/>
        <end position="109"/>
    </location>
</feature>
<keyword evidence="6 8" id="KW-1133">Transmembrane helix</keyword>
<dbReference type="PROSITE" id="PS50850">
    <property type="entry name" value="MFS"/>
    <property type="match status" value="1"/>
</dbReference>
<dbReference type="Pfam" id="PF07690">
    <property type="entry name" value="MFS_1"/>
    <property type="match status" value="2"/>
</dbReference>
<evidence type="ECO:0000259" key="9">
    <source>
        <dbReference type="PROSITE" id="PS50850"/>
    </source>
</evidence>
<dbReference type="CDD" id="cd17324">
    <property type="entry name" value="MFS_NepI_like"/>
    <property type="match status" value="1"/>
</dbReference>
<keyword evidence="5 8" id="KW-0812">Transmembrane</keyword>